<sequence length="102" mass="11541">MYPGNRRALLSRAEMVYAAIIAELMRKPERALGRTYSGGEHATTAIALAYGLHDSLQRGAVRRDALRHVRQAVRSEDARAHRVTFELRRRRTAAAPPLHRRA</sequence>
<proteinExistence type="predicted"/>
<name>A0A835YHL9_9STRA</name>
<organism evidence="1 2">
    <name type="scientific">Tribonema minus</name>
    <dbReference type="NCBI Taxonomy" id="303371"/>
    <lineage>
        <taxon>Eukaryota</taxon>
        <taxon>Sar</taxon>
        <taxon>Stramenopiles</taxon>
        <taxon>Ochrophyta</taxon>
        <taxon>PX clade</taxon>
        <taxon>Xanthophyceae</taxon>
        <taxon>Tribonematales</taxon>
        <taxon>Tribonemataceae</taxon>
        <taxon>Tribonema</taxon>
    </lineage>
</organism>
<comment type="caution">
    <text evidence="1">The sequence shown here is derived from an EMBL/GenBank/DDBJ whole genome shotgun (WGS) entry which is preliminary data.</text>
</comment>
<reference evidence="1" key="1">
    <citation type="submission" date="2021-02" db="EMBL/GenBank/DDBJ databases">
        <title>First Annotated Genome of the Yellow-green Alga Tribonema minus.</title>
        <authorList>
            <person name="Mahan K.M."/>
        </authorList>
    </citation>
    <scope>NUCLEOTIDE SEQUENCE</scope>
    <source>
        <strain evidence="1">UTEX B ZZ1240</strain>
    </source>
</reference>
<dbReference type="Proteomes" id="UP000664859">
    <property type="component" value="Unassembled WGS sequence"/>
</dbReference>
<keyword evidence="2" id="KW-1185">Reference proteome</keyword>
<dbReference type="AlphaFoldDB" id="A0A835YHL9"/>
<dbReference type="EMBL" id="JAFCMP010000548">
    <property type="protein sequence ID" value="KAG5175487.1"/>
    <property type="molecule type" value="Genomic_DNA"/>
</dbReference>
<evidence type="ECO:0000313" key="2">
    <source>
        <dbReference type="Proteomes" id="UP000664859"/>
    </source>
</evidence>
<protein>
    <submittedName>
        <fullName evidence="1">Uncharacterized protein</fullName>
    </submittedName>
</protein>
<gene>
    <name evidence="1" type="ORF">JKP88DRAFT_283435</name>
</gene>
<accession>A0A835YHL9</accession>
<evidence type="ECO:0000313" key="1">
    <source>
        <dbReference type="EMBL" id="KAG5175487.1"/>
    </source>
</evidence>